<organism evidence="9">
    <name type="scientific">Polynucleobacter sp. UK-FUSCHL-C3</name>
    <dbReference type="NCBI Taxonomy" id="2955208"/>
    <lineage>
        <taxon>Bacteria</taxon>
        <taxon>Pseudomonadati</taxon>
        <taxon>Pseudomonadota</taxon>
        <taxon>Betaproteobacteria</taxon>
        <taxon>Burkholderiales</taxon>
        <taxon>Burkholderiaceae</taxon>
        <taxon>Polynucleobacter</taxon>
    </lineage>
</organism>
<evidence type="ECO:0000256" key="3">
    <source>
        <dbReference type="ARBA" id="ARBA00022795"/>
    </source>
</evidence>
<feature type="domain" description="FlgD/Vpr Ig-like" evidence="7">
    <location>
        <begin position="116"/>
        <end position="182"/>
    </location>
</feature>
<dbReference type="Pfam" id="PF13860">
    <property type="entry name" value="FlgD_ig"/>
    <property type="match status" value="1"/>
</dbReference>
<feature type="region of interest" description="Disordered" evidence="6">
    <location>
        <begin position="1"/>
        <end position="31"/>
    </location>
</feature>
<keyword evidence="3 5" id="KW-1005">Bacterial flagellum biogenesis</keyword>
<accession>A0AAU8A1J6</accession>
<evidence type="ECO:0000256" key="4">
    <source>
        <dbReference type="ARBA" id="ARBA00024746"/>
    </source>
</evidence>
<evidence type="ECO:0000313" key="9">
    <source>
        <dbReference type="EMBL" id="XCC57275.1"/>
    </source>
</evidence>
<dbReference type="Gene3D" id="2.30.30.910">
    <property type="match status" value="1"/>
</dbReference>
<dbReference type="Pfam" id="PF03963">
    <property type="entry name" value="FlgD"/>
    <property type="match status" value="1"/>
</dbReference>
<evidence type="ECO:0000259" key="7">
    <source>
        <dbReference type="Pfam" id="PF13860"/>
    </source>
</evidence>
<evidence type="ECO:0000256" key="6">
    <source>
        <dbReference type="SAM" id="MobiDB-lite"/>
    </source>
</evidence>
<proteinExistence type="inferred from homology"/>
<dbReference type="InterPro" id="IPR005648">
    <property type="entry name" value="FlgD"/>
</dbReference>
<dbReference type="EMBL" id="CP099959">
    <property type="protein sequence ID" value="XCC57275.1"/>
    <property type="molecule type" value="Genomic_DNA"/>
</dbReference>
<reference evidence="9" key="1">
    <citation type="submission" date="2022-06" db="EMBL/GenBank/DDBJ databases">
        <title>New Polynucleobacter species.</title>
        <authorList>
            <person name="Hahn M.W."/>
        </authorList>
    </citation>
    <scope>NUCLEOTIDE SEQUENCE</scope>
    <source>
        <strain evidence="9">UK-FUSCHL-C3</strain>
    </source>
</reference>
<gene>
    <name evidence="9" type="ORF">NKE59_07200</name>
</gene>
<dbReference type="RefSeq" id="WP_353438305.1">
    <property type="nucleotide sequence ID" value="NZ_CP099959.1"/>
</dbReference>
<evidence type="ECO:0000256" key="2">
    <source>
        <dbReference type="ARBA" id="ARBA00016013"/>
    </source>
</evidence>
<comment type="function">
    <text evidence="4 5">Required for flagellar hook formation. May act as a scaffolding protein.</text>
</comment>
<protein>
    <recommendedName>
        <fullName evidence="2 5">Basal-body rod modification protein FlgD</fullName>
    </recommendedName>
</protein>
<comment type="similarity">
    <text evidence="1 5">Belongs to the FlgD family.</text>
</comment>
<sequence>MATSGMSGIRTYDPAAASKPKDTNPNTGTSAADQTQNFLKLLIAQIKNQDPMSPMDASTMTAQMSQLNMVSSMGTMNTSMQAMLAQMQSANFMNQASLIGHSPMVAGSSINYTGSDVMLGANLANPLQGVVATIKDSSGNVVGTADMGNLNSGMANFIFDGKDASGVKMPKGIYRVEISGKNNAGANESPAPYVGSPVVSILKEGSSGEALLKLADGRSIKASEVKQWIN</sequence>
<dbReference type="InterPro" id="IPR025963">
    <property type="entry name" value="FLgD_Tudor"/>
</dbReference>
<dbReference type="GO" id="GO:0044781">
    <property type="term" value="P:bacterial-type flagellum organization"/>
    <property type="evidence" value="ECO:0007669"/>
    <property type="project" value="UniProtKB-UniRule"/>
</dbReference>
<feature type="domain" description="FlgD Tudor-like" evidence="8">
    <location>
        <begin position="96"/>
        <end position="226"/>
    </location>
</feature>
<name>A0AAU8A1J6_9BURK</name>
<dbReference type="AlphaFoldDB" id="A0AAU8A1J6"/>
<evidence type="ECO:0000259" key="8">
    <source>
        <dbReference type="Pfam" id="PF13861"/>
    </source>
</evidence>
<dbReference type="Gene3D" id="2.60.40.4070">
    <property type="match status" value="1"/>
</dbReference>
<dbReference type="Pfam" id="PF13861">
    <property type="entry name" value="FLgD_tudor"/>
    <property type="match status" value="1"/>
</dbReference>
<evidence type="ECO:0000256" key="1">
    <source>
        <dbReference type="ARBA" id="ARBA00010577"/>
    </source>
</evidence>
<dbReference type="InterPro" id="IPR025965">
    <property type="entry name" value="FlgD/Vpr_Ig-like"/>
</dbReference>
<evidence type="ECO:0000256" key="5">
    <source>
        <dbReference type="RuleBase" id="RU362076"/>
    </source>
</evidence>